<feature type="domain" description="Glutathione S-transferase UstS-like C-terminal" evidence="1">
    <location>
        <begin position="186"/>
        <end position="270"/>
    </location>
</feature>
<keyword evidence="3" id="KW-1185">Reference proteome</keyword>
<proteinExistence type="predicted"/>
<name>A0AAD6HAU4_9EURO</name>
<dbReference type="InterPro" id="IPR036282">
    <property type="entry name" value="Glutathione-S-Trfase_C_sf"/>
</dbReference>
<evidence type="ECO:0000313" key="3">
    <source>
        <dbReference type="Proteomes" id="UP001215712"/>
    </source>
</evidence>
<dbReference type="AlphaFoldDB" id="A0AAD6HAU4"/>
<evidence type="ECO:0000313" key="2">
    <source>
        <dbReference type="EMBL" id="KAJ5703559.1"/>
    </source>
</evidence>
<dbReference type="Proteomes" id="UP001215712">
    <property type="component" value="Unassembled WGS sequence"/>
</dbReference>
<reference evidence="2" key="1">
    <citation type="journal article" date="2023" name="IMA Fungus">
        <title>Comparative genomic study of the Penicillium genus elucidates a diverse pangenome and 15 lateral gene transfer events.</title>
        <authorList>
            <person name="Petersen C."/>
            <person name="Sorensen T."/>
            <person name="Nielsen M.R."/>
            <person name="Sondergaard T.E."/>
            <person name="Sorensen J.L."/>
            <person name="Fitzpatrick D.A."/>
            <person name="Frisvad J.C."/>
            <person name="Nielsen K.L."/>
        </authorList>
    </citation>
    <scope>NUCLEOTIDE SEQUENCE</scope>
    <source>
        <strain evidence="2">IBT 17514</strain>
    </source>
</reference>
<organism evidence="2 3">
    <name type="scientific">Penicillium malachiteum</name>
    <dbReference type="NCBI Taxonomy" id="1324776"/>
    <lineage>
        <taxon>Eukaryota</taxon>
        <taxon>Fungi</taxon>
        <taxon>Dikarya</taxon>
        <taxon>Ascomycota</taxon>
        <taxon>Pezizomycotina</taxon>
        <taxon>Eurotiomycetes</taxon>
        <taxon>Eurotiomycetidae</taxon>
        <taxon>Eurotiales</taxon>
        <taxon>Aspergillaceae</taxon>
        <taxon>Penicillium</taxon>
    </lineage>
</organism>
<comment type="caution">
    <text evidence="2">The sequence shown here is derived from an EMBL/GenBank/DDBJ whole genome shotgun (WGS) entry which is preliminary data.</text>
</comment>
<dbReference type="Gene3D" id="3.40.30.10">
    <property type="entry name" value="Glutaredoxin"/>
    <property type="match status" value="1"/>
</dbReference>
<dbReference type="EMBL" id="JAQJAN010000021">
    <property type="protein sequence ID" value="KAJ5703559.1"/>
    <property type="molecule type" value="Genomic_DNA"/>
</dbReference>
<evidence type="ECO:0000259" key="1">
    <source>
        <dbReference type="Pfam" id="PF22041"/>
    </source>
</evidence>
<sequence length="276" mass="31308">MSTLSPIEYDMATRPPMRFNCYSASSWKSRLALNFKKLPYSSSWVHRIKVPQALRPLDVSTTRRFEDGSNYHTLAIVVDPSTNAKLGGSFQIATYLQEIYPTSGAGDLFPPQDLDFGLNKDRAVSESPAERMDTRYEEYFKFNTAVDAAFTFHASLMNYQIRFDPGMTDENKADFVRHASVSSSADFDVKGKEREKLKKSLWIMMGDLARLFLRDTSGPFLLGQQATYADIIVGAWLRMMSVKLPGNEWKEVKGWHLGVFGNLHDALEEFAEVQVD</sequence>
<gene>
    <name evidence="2" type="ORF">N7493_011484</name>
</gene>
<dbReference type="InterPro" id="IPR054416">
    <property type="entry name" value="GST_UstS-like_C"/>
</dbReference>
<dbReference type="SUPFAM" id="SSF47616">
    <property type="entry name" value="GST C-terminal domain-like"/>
    <property type="match status" value="1"/>
</dbReference>
<reference evidence="2" key="2">
    <citation type="submission" date="2023-01" db="EMBL/GenBank/DDBJ databases">
        <authorList>
            <person name="Petersen C."/>
        </authorList>
    </citation>
    <scope>NUCLEOTIDE SEQUENCE</scope>
    <source>
        <strain evidence="2">IBT 17514</strain>
    </source>
</reference>
<dbReference type="Gene3D" id="1.20.1050.10">
    <property type="match status" value="1"/>
</dbReference>
<accession>A0AAD6HAU4</accession>
<protein>
    <recommendedName>
        <fullName evidence="1">Glutathione S-transferase UstS-like C-terminal domain-containing protein</fullName>
    </recommendedName>
</protein>
<dbReference type="Pfam" id="PF22041">
    <property type="entry name" value="GST_C_7"/>
    <property type="match status" value="1"/>
</dbReference>